<protein>
    <submittedName>
        <fullName evidence="1">FAD-dependent oxidoreductase</fullName>
    </submittedName>
</protein>
<reference evidence="1 2" key="1">
    <citation type="submission" date="2017-07" db="EMBL/GenBank/DDBJ databases">
        <title>Amycolatopsis alba DSM 44262 Genome sequencing and assembly.</title>
        <authorList>
            <person name="Kaur N."/>
            <person name="Mayilraj S."/>
        </authorList>
    </citation>
    <scope>NUCLEOTIDE SEQUENCE [LARGE SCALE GENOMIC DNA]</scope>
    <source>
        <strain evidence="1 2">DSM 44262</strain>
    </source>
</reference>
<sequence length="133" mass="13975">PEDAPVLAPELELTGSPGTRAPHCWLDRDGERLSTIDLYFDDFVLLTGSRDSGWLEAADRAGKLLGVPVRGHVLAEGGDLRPEQGTFGAAHGVPEHGAVLVRPDAFVAWRTADSPATAEDALRAALAAATGRP</sequence>
<dbReference type="Pfam" id="PF21274">
    <property type="entry name" value="Rng_hyd_C"/>
    <property type="match status" value="1"/>
</dbReference>
<dbReference type="Gene3D" id="3.40.30.120">
    <property type="match status" value="1"/>
</dbReference>
<accession>A0A229R8K3</accession>
<gene>
    <name evidence="1" type="ORF">CFP75_40505</name>
</gene>
<name>A0A229R8K3_AMYAL</name>
<dbReference type="AlphaFoldDB" id="A0A229R8K3"/>
<feature type="non-terminal residue" evidence="1">
    <location>
        <position position="1"/>
    </location>
</feature>
<comment type="caution">
    <text evidence="1">The sequence shown here is derived from an EMBL/GenBank/DDBJ whole genome shotgun (WGS) entry which is preliminary data.</text>
</comment>
<evidence type="ECO:0000313" key="1">
    <source>
        <dbReference type="EMBL" id="OXM42978.1"/>
    </source>
</evidence>
<dbReference type="EMBL" id="NMQU01000164">
    <property type="protein sequence ID" value="OXM42978.1"/>
    <property type="molecule type" value="Genomic_DNA"/>
</dbReference>
<organism evidence="1 2">
    <name type="scientific">Amycolatopsis alba DSM 44262</name>
    <dbReference type="NCBI Taxonomy" id="1125972"/>
    <lineage>
        <taxon>Bacteria</taxon>
        <taxon>Bacillati</taxon>
        <taxon>Actinomycetota</taxon>
        <taxon>Actinomycetes</taxon>
        <taxon>Pseudonocardiales</taxon>
        <taxon>Pseudonocardiaceae</taxon>
        <taxon>Amycolatopsis</taxon>
    </lineage>
</organism>
<evidence type="ECO:0000313" key="2">
    <source>
        <dbReference type="Proteomes" id="UP000215563"/>
    </source>
</evidence>
<proteinExistence type="predicted"/>
<keyword evidence="2" id="KW-1185">Reference proteome</keyword>
<dbReference type="Proteomes" id="UP000215563">
    <property type="component" value="Unassembled WGS sequence"/>
</dbReference>